<evidence type="ECO:0000313" key="2">
    <source>
        <dbReference type="EMBL" id="GBP18737.1"/>
    </source>
</evidence>
<keyword evidence="1" id="KW-0472">Membrane</keyword>
<gene>
    <name evidence="2" type="ORF">EVAR_8564_1</name>
</gene>
<reference evidence="2 3" key="1">
    <citation type="journal article" date="2019" name="Commun. Biol.">
        <title>The bagworm genome reveals a unique fibroin gene that provides high tensile strength.</title>
        <authorList>
            <person name="Kono N."/>
            <person name="Nakamura H."/>
            <person name="Ohtoshi R."/>
            <person name="Tomita M."/>
            <person name="Numata K."/>
            <person name="Arakawa K."/>
        </authorList>
    </citation>
    <scope>NUCLEOTIDE SEQUENCE [LARGE SCALE GENOMIC DNA]</scope>
</reference>
<name>A0A4C1TXJ9_EUMVA</name>
<keyword evidence="1" id="KW-1133">Transmembrane helix</keyword>
<dbReference type="AlphaFoldDB" id="A0A4C1TXJ9"/>
<accession>A0A4C1TXJ9</accession>
<protein>
    <submittedName>
        <fullName evidence="2">Uncharacterized protein</fullName>
    </submittedName>
</protein>
<feature type="transmembrane region" description="Helical" evidence="1">
    <location>
        <begin position="85"/>
        <end position="104"/>
    </location>
</feature>
<sequence>MLSFDILEENLTSKLVAENDVTTANLGHYPRAFEACRNKKPATRQRTQNERNPFCGFSRRTESGAFAMARCFADDSVWYTYHLDFWLYGVLTCVLVVLFCYYMFGVS</sequence>
<evidence type="ECO:0000313" key="3">
    <source>
        <dbReference type="Proteomes" id="UP000299102"/>
    </source>
</evidence>
<keyword evidence="3" id="KW-1185">Reference proteome</keyword>
<keyword evidence="1" id="KW-0812">Transmembrane</keyword>
<comment type="caution">
    <text evidence="2">The sequence shown here is derived from an EMBL/GenBank/DDBJ whole genome shotgun (WGS) entry which is preliminary data.</text>
</comment>
<dbReference type="EMBL" id="BGZK01000100">
    <property type="protein sequence ID" value="GBP18737.1"/>
    <property type="molecule type" value="Genomic_DNA"/>
</dbReference>
<organism evidence="2 3">
    <name type="scientific">Eumeta variegata</name>
    <name type="common">Bagworm moth</name>
    <name type="synonym">Eumeta japonica</name>
    <dbReference type="NCBI Taxonomy" id="151549"/>
    <lineage>
        <taxon>Eukaryota</taxon>
        <taxon>Metazoa</taxon>
        <taxon>Ecdysozoa</taxon>
        <taxon>Arthropoda</taxon>
        <taxon>Hexapoda</taxon>
        <taxon>Insecta</taxon>
        <taxon>Pterygota</taxon>
        <taxon>Neoptera</taxon>
        <taxon>Endopterygota</taxon>
        <taxon>Lepidoptera</taxon>
        <taxon>Glossata</taxon>
        <taxon>Ditrysia</taxon>
        <taxon>Tineoidea</taxon>
        <taxon>Psychidae</taxon>
        <taxon>Oiketicinae</taxon>
        <taxon>Eumeta</taxon>
    </lineage>
</organism>
<evidence type="ECO:0000256" key="1">
    <source>
        <dbReference type="SAM" id="Phobius"/>
    </source>
</evidence>
<proteinExistence type="predicted"/>
<dbReference type="Proteomes" id="UP000299102">
    <property type="component" value="Unassembled WGS sequence"/>
</dbReference>